<protein>
    <submittedName>
        <fullName evidence="4">Aspartate aminotransferase family protein</fullName>
    </submittedName>
</protein>
<evidence type="ECO:0000256" key="3">
    <source>
        <dbReference type="RuleBase" id="RU003560"/>
    </source>
</evidence>
<reference evidence="4 5" key="1">
    <citation type="submission" date="2024-06" db="EMBL/GenBank/DDBJ databases">
        <title>Lysinibacillus zambalefons sp. nov., a Novel Firmicute Isolated from the Poon Bato Zambales Hyperalkaline Spring.</title>
        <authorList>
            <person name="Aja J.A."/>
            <person name="Lazaro J.E.H."/>
            <person name="Llorin L.D."/>
            <person name="Lim K.R."/>
            <person name="Teodosio J."/>
            <person name="Dalisay D.S."/>
        </authorList>
    </citation>
    <scope>NUCLEOTIDE SEQUENCE [LARGE SCALE GENOMIC DNA]</scope>
    <source>
        <strain evidence="4 5">M3</strain>
    </source>
</reference>
<dbReference type="PROSITE" id="PS00600">
    <property type="entry name" value="AA_TRANSFER_CLASS_3"/>
    <property type="match status" value="1"/>
</dbReference>
<gene>
    <name evidence="4" type="ORF">ABNX05_09840</name>
</gene>
<dbReference type="Pfam" id="PF00202">
    <property type="entry name" value="Aminotran_3"/>
    <property type="match status" value="1"/>
</dbReference>
<dbReference type="InterPro" id="IPR015422">
    <property type="entry name" value="PyrdxlP-dep_Trfase_small"/>
</dbReference>
<dbReference type="InterPro" id="IPR049704">
    <property type="entry name" value="Aminotrans_3_PPA_site"/>
</dbReference>
<evidence type="ECO:0000313" key="5">
    <source>
        <dbReference type="Proteomes" id="UP001478862"/>
    </source>
</evidence>
<dbReference type="GO" id="GO:0008483">
    <property type="term" value="F:transaminase activity"/>
    <property type="evidence" value="ECO:0007669"/>
    <property type="project" value="UniProtKB-KW"/>
</dbReference>
<sequence length="443" mass="49043">MTVQLKEELKTLDQKHFLHPTTSIEQQQTQGPAAIFTEGNGIYLKDIEGNIYIDGMSSLWNVNIGHGRKEIAEVAKEQISTLAFSSCFASFSNEPAIRLATKIASLTPGDLNTVFFTSGGSESNDTAIKLARHYWLLKGQPERQKIISRTHSYHGVAMGATSATGLQAFRDFTNSHAPDFHYVYSESVRNLRETIETLGPETVAAFISEPVQGAGGVNIPQKDYFKEVRKICDEYGILFIADEVITGFGRTGKFFGMEHYGVVPDMMSFAKGVSSGYVQLGGVAISETIHQDLCELSKGTLMHGYTYSGHALACQVGLKNIEILEQENLVENAANMGDAMLEGFRALQEKYSFIGRVRTLGLLGAIELVKSRETGELFETALSPIFVQETMKRGLILRTVTYDQDTVVFSPPLILSKVELDEMLRILDETFEHIRKTIVEKAI</sequence>
<dbReference type="InterPro" id="IPR005814">
    <property type="entry name" value="Aminotrans_3"/>
</dbReference>
<name>A0ABV1MTI9_9BACI</name>
<evidence type="ECO:0000256" key="2">
    <source>
        <dbReference type="ARBA" id="ARBA00022898"/>
    </source>
</evidence>
<organism evidence="4 5">
    <name type="scientific">Lysinibacillus zambalensis</name>
    <dbReference type="NCBI Taxonomy" id="3160866"/>
    <lineage>
        <taxon>Bacteria</taxon>
        <taxon>Bacillati</taxon>
        <taxon>Bacillota</taxon>
        <taxon>Bacilli</taxon>
        <taxon>Bacillales</taxon>
        <taxon>Bacillaceae</taxon>
        <taxon>Lysinibacillus</taxon>
    </lineage>
</organism>
<dbReference type="EMBL" id="JBEGDG010000006">
    <property type="protein sequence ID" value="MEQ6354914.1"/>
    <property type="molecule type" value="Genomic_DNA"/>
</dbReference>
<comment type="caution">
    <text evidence="4">The sequence shown here is derived from an EMBL/GenBank/DDBJ whole genome shotgun (WGS) entry which is preliminary data.</text>
</comment>
<dbReference type="Proteomes" id="UP001478862">
    <property type="component" value="Unassembled WGS sequence"/>
</dbReference>
<keyword evidence="4" id="KW-0808">Transferase</keyword>
<dbReference type="PIRSF" id="PIRSF000521">
    <property type="entry name" value="Transaminase_4ab_Lys_Orn"/>
    <property type="match status" value="1"/>
</dbReference>
<evidence type="ECO:0000313" key="4">
    <source>
        <dbReference type="EMBL" id="MEQ6354914.1"/>
    </source>
</evidence>
<dbReference type="SUPFAM" id="SSF53383">
    <property type="entry name" value="PLP-dependent transferases"/>
    <property type="match status" value="1"/>
</dbReference>
<evidence type="ECO:0000256" key="1">
    <source>
        <dbReference type="ARBA" id="ARBA00008954"/>
    </source>
</evidence>
<keyword evidence="4" id="KW-0032">Aminotransferase</keyword>
<dbReference type="InterPro" id="IPR015424">
    <property type="entry name" value="PyrdxlP-dep_Trfase"/>
</dbReference>
<dbReference type="InterPro" id="IPR015421">
    <property type="entry name" value="PyrdxlP-dep_Trfase_major"/>
</dbReference>
<keyword evidence="5" id="KW-1185">Reference proteome</keyword>
<dbReference type="RefSeq" id="WP_349659562.1">
    <property type="nucleotide sequence ID" value="NZ_JBEGDG010000006.1"/>
</dbReference>
<proteinExistence type="inferred from homology"/>
<dbReference type="CDD" id="cd00610">
    <property type="entry name" value="OAT_like"/>
    <property type="match status" value="1"/>
</dbReference>
<dbReference type="Gene3D" id="3.90.1150.10">
    <property type="entry name" value="Aspartate Aminotransferase, domain 1"/>
    <property type="match status" value="1"/>
</dbReference>
<dbReference type="Gene3D" id="3.40.640.10">
    <property type="entry name" value="Type I PLP-dependent aspartate aminotransferase-like (Major domain)"/>
    <property type="match status" value="1"/>
</dbReference>
<comment type="similarity">
    <text evidence="1 3">Belongs to the class-III pyridoxal-phosphate-dependent aminotransferase family.</text>
</comment>
<dbReference type="PANTHER" id="PTHR43094">
    <property type="entry name" value="AMINOTRANSFERASE"/>
    <property type="match status" value="1"/>
</dbReference>
<accession>A0ABV1MTI9</accession>
<dbReference type="PANTHER" id="PTHR43094:SF1">
    <property type="entry name" value="AMINOTRANSFERASE CLASS-III"/>
    <property type="match status" value="1"/>
</dbReference>
<keyword evidence="2 3" id="KW-0663">Pyridoxal phosphate</keyword>